<name>A0AAV5UED1_9BILA</name>
<gene>
    <name evidence="2" type="ORF">PENTCL1PPCAC_26898</name>
</gene>
<reference evidence="2" key="1">
    <citation type="submission" date="2023-10" db="EMBL/GenBank/DDBJ databases">
        <title>Genome assembly of Pristionchus species.</title>
        <authorList>
            <person name="Yoshida K."/>
            <person name="Sommer R.J."/>
        </authorList>
    </citation>
    <scope>NUCLEOTIDE SEQUENCE</scope>
    <source>
        <strain evidence="2">RS0144</strain>
    </source>
</reference>
<dbReference type="EMBL" id="BTSX01000006">
    <property type="protein sequence ID" value="GMT04723.1"/>
    <property type="molecule type" value="Genomic_DNA"/>
</dbReference>
<keyword evidence="1" id="KW-0812">Transmembrane</keyword>
<feature type="transmembrane region" description="Helical" evidence="1">
    <location>
        <begin position="51"/>
        <end position="72"/>
    </location>
</feature>
<sequence>MHNIICLLILLDLTVSLCLRTFISILIVVMVRPEMHNSTIEIDDDLLDWDLEWKSTVLASPLIGCIVSLPLYSR</sequence>
<dbReference type="AlphaFoldDB" id="A0AAV5UED1"/>
<keyword evidence="3" id="KW-1185">Reference proteome</keyword>
<dbReference type="Proteomes" id="UP001432027">
    <property type="component" value="Unassembled WGS sequence"/>
</dbReference>
<keyword evidence="1" id="KW-1133">Transmembrane helix</keyword>
<protein>
    <recommendedName>
        <fullName evidence="4">G protein-coupled receptor</fullName>
    </recommendedName>
</protein>
<evidence type="ECO:0000313" key="3">
    <source>
        <dbReference type="Proteomes" id="UP001432027"/>
    </source>
</evidence>
<organism evidence="2 3">
    <name type="scientific">Pristionchus entomophagus</name>
    <dbReference type="NCBI Taxonomy" id="358040"/>
    <lineage>
        <taxon>Eukaryota</taxon>
        <taxon>Metazoa</taxon>
        <taxon>Ecdysozoa</taxon>
        <taxon>Nematoda</taxon>
        <taxon>Chromadorea</taxon>
        <taxon>Rhabditida</taxon>
        <taxon>Rhabditina</taxon>
        <taxon>Diplogasteromorpha</taxon>
        <taxon>Diplogasteroidea</taxon>
        <taxon>Neodiplogasteridae</taxon>
        <taxon>Pristionchus</taxon>
    </lineage>
</organism>
<feature type="transmembrane region" description="Helical" evidence="1">
    <location>
        <begin position="7"/>
        <end position="31"/>
    </location>
</feature>
<feature type="non-terminal residue" evidence="2">
    <location>
        <position position="74"/>
    </location>
</feature>
<evidence type="ECO:0000256" key="1">
    <source>
        <dbReference type="SAM" id="Phobius"/>
    </source>
</evidence>
<evidence type="ECO:0000313" key="2">
    <source>
        <dbReference type="EMBL" id="GMT04723.1"/>
    </source>
</evidence>
<evidence type="ECO:0008006" key="4">
    <source>
        <dbReference type="Google" id="ProtNLM"/>
    </source>
</evidence>
<keyword evidence="1" id="KW-0472">Membrane</keyword>
<proteinExistence type="predicted"/>
<comment type="caution">
    <text evidence="2">The sequence shown here is derived from an EMBL/GenBank/DDBJ whole genome shotgun (WGS) entry which is preliminary data.</text>
</comment>
<accession>A0AAV5UED1</accession>